<dbReference type="Pfam" id="PF02949">
    <property type="entry name" value="7tm_6"/>
    <property type="match status" value="1"/>
</dbReference>
<keyword evidence="7 10" id="KW-0472">Membrane</keyword>
<keyword evidence="3" id="KW-0716">Sensory transduction</keyword>
<comment type="subcellular location">
    <subcellularLocation>
        <location evidence="1">Cell membrane</location>
        <topology evidence="1">Multi-pass membrane protein</topology>
    </subcellularLocation>
</comment>
<accession>A0AAV8WNX3</accession>
<gene>
    <name evidence="11" type="ORF">NQ314_019008</name>
</gene>
<keyword evidence="2" id="KW-1003">Cell membrane</keyword>
<keyword evidence="12" id="KW-1185">Reference proteome</keyword>
<keyword evidence="5" id="KW-0552">Olfaction</keyword>
<name>A0AAV8WNX3_9CUCU</name>
<organism evidence="11 12">
    <name type="scientific">Rhamnusium bicolor</name>
    <dbReference type="NCBI Taxonomy" id="1586634"/>
    <lineage>
        <taxon>Eukaryota</taxon>
        <taxon>Metazoa</taxon>
        <taxon>Ecdysozoa</taxon>
        <taxon>Arthropoda</taxon>
        <taxon>Hexapoda</taxon>
        <taxon>Insecta</taxon>
        <taxon>Pterygota</taxon>
        <taxon>Neoptera</taxon>
        <taxon>Endopterygota</taxon>
        <taxon>Coleoptera</taxon>
        <taxon>Polyphaga</taxon>
        <taxon>Cucujiformia</taxon>
        <taxon>Chrysomeloidea</taxon>
        <taxon>Cerambycidae</taxon>
        <taxon>Lepturinae</taxon>
        <taxon>Rhagiini</taxon>
        <taxon>Rhamnusium</taxon>
    </lineage>
</organism>
<evidence type="ECO:0000256" key="8">
    <source>
        <dbReference type="ARBA" id="ARBA00023170"/>
    </source>
</evidence>
<evidence type="ECO:0000256" key="6">
    <source>
        <dbReference type="ARBA" id="ARBA00022989"/>
    </source>
</evidence>
<dbReference type="EMBL" id="JANEYF010005380">
    <property type="protein sequence ID" value="KAJ8928419.1"/>
    <property type="molecule type" value="Genomic_DNA"/>
</dbReference>
<feature type="transmembrane region" description="Helical" evidence="10">
    <location>
        <begin position="56"/>
        <end position="77"/>
    </location>
</feature>
<feature type="transmembrane region" description="Helical" evidence="10">
    <location>
        <begin position="89"/>
        <end position="109"/>
    </location>
</feature>
<evidence type="ECO:0000256" key="4">
    <source>
        <dbReference type="ARBA" id="ARBA00022692"/>
    </source>
</evidence>
<evidence type="ECO:0000313" key="11">
    <source>
        <dbReference type="EMBL" id="KAJ8928419.1"/>
    </source>
</evidence>
<evidence type="ECO:0000256" key="9">
    <source>
        <dbReference type="ARBA" id="ARBA00023224"/>
    </source>
</evidence>
<dbReference type="PANTHER" id="PTHR21137">
    <property type="entry name" value="ODORANT RECEPTOR"/>
    <property type="match status" value="1"/>
</dbReference>
<dbReference type="GO" id="GO:0005549">
    <property type="term" value="F:odorant binding"/>
    <property type="evidence" value="ECO:0007669"/>
    <property type="project" value="InterPro"/>
</dbReference>
<dbReference type="InterPro" id="IPR004117">
    <property type="entry name" value="7tm6_olfct_rcpt"/>
</dbReference>
<evidence type="ECO:0000256" key="7">
    <source>
        <dbReference type="ARBA" id="ARBA00023136"/>
    </source>
</evidence>
<protein>
    <submittedName>
        <fullName evidence="11">Uncharacterized protein</fullName>
    </submittedName>
</protein>
<evidence type="ECO:0000256" key="5">
    <source>
        <dbReference type="ARBA" id="ARBA00022725"/>
    </source>
</evidence>
<dbReference type="GO" id="GO:0007165">
    <property type="term" value="P:signal transduction"/>
    <property type="evidence" value="ECO:0007669"/>
    <property type="project" value="UniProtKB-KW"/>
</dbReference>
<proteinExistence type="predicted"/>
<dbReference type="GO" id="GO:0005886">
    <property type="term" value="C:plasma membrane"/>
    <property type="evidence" value="ECO:0007669"/>
    <property type="project" value="UniProtKB-SubCell"/>
</dbReference>
<keyword evidence="4 10" id="KW-0812">Transmembrane</keyword>
<reference evidence="11" key="1">
    <citation type="journal article" date="2023" name="Insect Mol. Biol.">
        <title>Genome sequencing provides insights into the evolution of gene families encoding plant cell wall-degrading enzymes in longhorned beetles.</title>
        <authorList>
            <person name="Shin N.R."/>
            <person name="Okamura Y."/>
            <person name="Kirsch R."/>
            <person name="Pauchet Y."/>
        </authorList>
    </citation>
    <scope>NUCLEOTIDE SEQUENCE</scope>
    <source>
        <strain evidence="11">RBIC_L_NR</strain>
    </source>
</reference>
<dbReference type="AlphaFoldDB" id="A0AAV8WNX3"/>
<dbReference type="GO" id="GO:0004984">
    <property type="term" value="F:olfactory receptor activity"/>
    <property type="evidence" value="ECO:0007669"/>
    <property type="project" value="InterPro"/>
</dbReference>
<keyword evidence="8" id="KW-0675">Receptor</keyword>
<evidence type="ECO:0000256" key="1">
    <source>
        <dbReference type="ARBA" id="ARBA00004651"/>
    </source>
</evidence>
<comment type="caution">
    <text evidence="11">The sequence shown here is derived from an EMBL/GenBank/DDBJ whole genome shotgun (WGS) entry which is preliminary data.</text>
</comment>
<dbReference type="PANTHER" id="PTHR21137:SF35">
    <property type="entry name" value="ODORANT RECEPTOR 19A-RELATED"/>
    <property type="match status" value="1"/>
</dbReference>
<keyword evidence="9" id="KW-0807">Transducer</keyword>
<keyword evidence="6 10" id="KW-1133">Transmembrane helix</keyword>
<dbReference type="Proteomes" id="UP001162156">
    <property type="component" value="Unassembled WGS sequence"/>
</dbReference>
<evidence type="ECO:0000313" key="12">
    <source>
        <dbReference type="Proteomes" id="UP001162156"/>
    </source>
</evidence>
<sequence length="129" mass="14768">MGIAAAQIDILNQKIIGFRSISENDGAGTKTYISNLSGCVKHHNEIIRYIENLERVFSMIFLVQFLTSGAVICNIGFQLVHIQPQSIQFANMVFFFIAMMLQLGMYCWYGNEIIVKVGKDKIYNRKYFN</sequence>
<evidence type="ECO:0000256" key="10">
    <source>
        <dbReference type="SAM" id="Phobius"/>
    </source>
</evidence>
<evidence type="ECO:0000256" key="2">
    <source>
        <dbReference type="ARBA" id="ARBA00022475"/>
    </source>
</evidence>
<evidence type="ECO:0000256" key="3">
    <source>
        <dbReference type="ARBA" id="ARBA00022606"/>
    </source>
</evidence>